<dbReference type="Gene3D" id="2.30.110.10">
    <property type="entry name" value="Electron Transport, Fmn-binding Protein, Chain A"/>
    <property type="match status" value="1"/>
</dbReference>
<dbReference type="PANTHER" id="PTHR34071:SF2">
    <property type="entry name" value="FLAVIN-NUCLEOTIDE-BINDING PROTEIN"/>
    <property type="match status" value="1"/>
</dbReference>
<evidence type="ECO:0000313" key="3">
    <source>
        <dbReference type="Proteomes" id="UP000325902"/>
    </source>
</evidence>
<dbReference type="PANTHER" id="PTHR34071">
    <property type="entry name" value="5-NITROIMIDAZOLE ANTIBIOTICS RESISTANCE PROTEIN, NIMA-FAMILY-RELATED PROTEIN-RELATED"/>
    <property type="match status" value="1"/>
</dbReference>
<dbReference type="Proteomes" id="UP000325902">
    <property type="component" value="Unassembled WGS sequence"/>
</dbReference>
<dbReference type="SUPFAM" id="SSF50475">
    <property type="entry name" value="FMN-binding split barrel"/>
    <property type="match status" value="1"/>
</dbReference>
<reference evidence="2 3" key="1">
    <citation type="journal article" date="2019" name="Sci. Rep.">
        <title>A multi-omics analysis of the grapevine pathogen Lasiodiplodia theobromae reveals that temperature affects the expression of virulence- and pathogenicity-related genes.</title>
        <authorList>
            <person name="Felix C."/>
            <person name="Meneses R."/>
            <person name="Goncalves M.F.M."/>
            <person name="Tilleman L."/>
            <person name="Duarte A.S."/>
            <person name="Jorrin-Novo J.V."/>
            <person name="Van de Peer Y."/>
            <person name="Deforce D."/>
            <person name="Van Nieuwerburgh F."/>
            <person name="Esteves A.C."/>
            <person name="Alves A."/>
        </authorList>
    </citation>
    <scope>NUCLEOTIDE SEQUENCE [LARGE SCALE GENOMIC DNA]</scope>
    <source>
        <strain evidence="2 3">LA-SOL3</strain>
    </source>
</reference>
<evidence type="ECO:0000256" key="1">
    <source>
        <dbReference type="SAM" id="MobiDB-lite"/>
    </source>
</evidence>
<proteinExistence type="predicted"/>
<dbReference type="InterPro" id="IPR012349">
    <property type="entry name" value="Split_barrel_FMN-bd"/>
</dbReference>
<dbReference type="InterPro" id="IPR024747">
    <property type="entry name" value="Pyridox_Oxase-rel"/>
</dbReference>
<comment type="caution">
    <text evidence="2">The sequence shown here is derived from an EMBL/GenBank/DDBJ whole genome shotgun (WGS) entry which is preliminary data.</text>
</comment>
<dbReference type="EMBL" id="VCHE01000007">
    <property type="protein sequence ID" value="KAB2579350.1"/>
    <property type="molecule type" value="Genomic_DNA"/>
</dbReference>
<name>A0A5N5DP15_9PEZI</name>
<accession>A0A5N5DP15</accession>
<dbReference type="OrthoDB" id="444432at2759"/>
<feature type="region of interest" description="Disordered" evidence="1">
    <location>
        <begin position="255"/>
        <end position="279"/>
    </location>
</feature>
<evidence type="ECO:0008006" key="4">
    <source>
        <dbReference type="Google" id="ProtNLM"/>
    </source>
</evidence>
<dbReference type="AlphaFoldDB" id="A0A5N5DP15"/>
<organism evidence="2 3">
    <name type="scientific">Lasiodiplodia theobromae</name>
    <dbReference type="NCBI Taxonomy" id="45133"/>
    <lineage>
        <taxon>Eukaryota</taxon>
        <taxon>Fungi</taxon>
        <taxon>Dikarya</taxon>
        <taxon>Ascomycota</taxon>
        <taxon>Pezizomycotina</taxon>
        <taxon>Dothideomycetes</taxon>
        <taxon>Dothideomycetes incertae sedis</taxon>
        <taxon>Botryosphaeriales</taxon>
        <taxon>Botryosphaeriaceae</taxon>
        <taxon>Lasiodiplodia</taxon>
    </lineage>
</organism>
<keyword evidence="3" id="KW-1185">Reference proteome</keyword>
<evidence type="ECO:0000313" key="2">
    <source>
        <dbReference type="EMBL" id="KAB2579350.1"/>
    </source>
</evidence>
<sequence length="279" mass="30535">MGEAYAQESYSKFNRHKERGTYDAETIHNIINTTSVLHVSFTDPASPFPVVLPMIGQVGQYAEDTEPHLYLHGYVSSRIMKVTSSSSNNDNSEDEPQGLPMTVAATKVDGFVLALSPFSHSYNYRSALVFGHATLLPSSDDPETLWAMELITDSVVPERWQHTRVPPTPSELTSTRIIKLRIASATAKVRVGPASSERRDLKDPDVAGKIWQGVVPVWEHFGEPVTTIEAKAAGGGVAVVPEHVRRFVEAENANAEEYAVGAATATEKQGKEEEGEEED</sequence>
<dbReference type="Pfam" id="PF12900">
    <property type="entry name" value="Pyridox_ox_2"/>
    <property type="match status" value="1"/>
</dbReference>
<protein>
    <recommendedName>
        <fullName evidence="4">Flavin-nucleotide-binding protein</fullName>
    </recommendedName>
</protein>
<gene>
    <name evidence="2" type="ORF">DBV05_g1925</name>
</gene>
<feature type="compositionally biased region" description="Low complexity" evidence="1">
    <location>
        <begin position="255"/>
        <end position="267"/>
    </location>
</feature>